<keyword evidence="7" id="KW-0256">Endoplasmic reticulum</keyword>
<comment type="caution">
    <text evidence="11">The sequence shown here is derived from an EMBL/GenBank/DDBJ whole genome shotgun (WGS) entry which is preliminary data.</text>
</comment>
<dbReference type="EMBL" id="BDGX01000009">
    <property type="protein sequence ID" value="GAV48285.1"/>
    <property type="molecule type" value="Genomic_DNA"/>
</dbReference>
<evidence type="ECO:0000313" key="12">
    <source>
        <dbReference type="Proteomes" id="UP000187013"/>
    </source>
</evidence>
<gene>
    <name evidence="11" type="ORF">ZYGR_0I05820</name>
</gene>
<evidence type="ECO:0000313" key="11">
    <source>
        <dbReference type="EMBL" id="GAV48285.1"/>
    </source>
</evidence>
<dbReference type="GO" id="GO:0006506">
    <property type="term" value="P:GPI anchor biosynthetic process"/>
    <property type="evidence" value="ECO:0007669"/>
    <property type="project" value="UniProtKB-UniPathway"/>
</dbReference>
<organism evidence="11 12">
    <name type="scientific">Zygosaccharomyces rouxii</name>
    <dbReference type="NCBI Taxonomy" id="4956"/>
    <lineage>
        <taxon>Eukaryota</taxon>
        <taxon>Fungi</taxon>
        <taxon>Dikarya</taxon>
        <taxon>Ascomycota</taxon>
        <taxon>Saccharomycotina</taxon>
        <taxon>Saccharomycetes</taxon>
        <taxon>Saccharomycetales</taxon>
        <taxon>Saccharomycetaceae</taxon>
        <taxon>Zygosaccharomyces</taxon>
    </lineage>
</organism>
<evidence type="ECO:0000256" key="7">
    <source>
        <dbReference type="ARBA" id="ARBA00022824"/>
    </source>
</evidence>
<dbReference type="GO" id="GO:0005789">
    <property type="term" value="C:endoplasmic reticulum membrane"/>
    <property type="evidence" value="ECO:0007669"/>
    <property type="project" value="UniProtKB-SubCell"/>
</dbReference>
<keyword evidence="9 10" id="KW-0472">Membrane</keyword>
<evidence type="ECO:0000256" key="5">
    <source>
        <dbReference type="ARBA" id="ARBA00022502"/>
    </source>
</evidence>
<evidence type="ECO:0000256" key="10">
    <source>
        <dbReference type="SAM" id="Phobius"/>
    </source>
</evidence>
<feature type="transmembrane region" description="Helical" evidence="10">
    <location>
        <begin position="67"/>
        <end position="84"/>
    </location>
</feature>
<evidence type="ECO:0000256" key="3">
    <source>
        <dbReference type="ARBA" id="ARBA00007978"/>
    </source>
</evidence>
<keyword evidence="5" id="KW-0337">GPI-anchor biosynthesis</keyword>
<dbReference type="AlphaFoldDB" id="A0A1Q2ZXX4"/>
<protein>
    <recommendedName>
        <fullName evidence="4">Glycosylphosphatidylinositol anchor biosynthesis protein 11</fullName>
    </recommendedName>
</protein>
<dbReference type="InterPro" id="IPR009580">
    <property type="entry name" value="GPI_biosynthesis_protein_Pig-F"/>
</dbReference>
<dbReference type="Pfam" id="PF06699">
    <property type="entry name" value="PIG-F"/>
    <property type="match status" value="1"/>
</dbReference>
<evidence type="ECO:0000256" key="2">
    <source>
        <dbReference type="ARBA" id="ARBA00004687"/>
    </source>
</evidence>
<dbReference type="GO" id="GO:0051377">
    <property type="term" value="F:mannose-ethanolamine phosphotransferase activity"/>
    <property type="evidence" value="ECO:0007669"/>
    <property type="project" value="EnsemblFungi"/>
</dbReference>
<comment type="similarity">
    <text evidence="3">Belongs to the PIGF family.</text>
</comment>
<feature type="transmembrane region" description="Helical" evidence="10">
    <location>
        <begin position="192"/>
        <end position="214"/>
    </location>
</feature>
<comment type="pathway">
    <text evidence="2">Glycolipid biosynthesis; glycosylphosphatidylinositol-anchor biosynthesis.</text>
</comment>
<name>A0A1Q2ZXX4_ZYGRO</name>
<feature type="transmembrane region" description="Helical" evidence="10">
    <location>
        <begin position="105"/>
        <end position="130"/>
    </location>
</feature>
<dbReference type="eggNOG" id="KOG3144">
    <property type="taxonomic scope" value="Eukaryota"/>
</dbReference>
<evidence type="ECO:0000256" key="6">
    <source>
        <dbReference type="ARBA" id="ARBA00022692"/>
    </source>
</evidence>
<keyword evidence="6 10" id="KW-0812">Transmembrane</keyword>
<dbReference type="OMA" id="FNCDFKV"/>
<feature type="transmembrane region" description="Helical" evidence="10">
    <location>
        <begin position="43"/>
        <end position="61"/>
    </location>
</feature>
<evidence type="ECO:0000256" key="4">
    <source>
        <dbReference type="ARBA" id="ARBA00020927"/>
    </source>
</evidence>
<dbReference type="Proteomes" id="UP000187013">
    <property type="component" value="Unassembled WGS sequence"/>
</dbReference>
<keyword evidence="8 10" id="KW-1133">Transmembrane helix</keyword>
<dbReference type="OrthoDB" id="17366at2759"/>
<evidence type="ECO:0000256" key="1">
    <source>
        <dbReference type="ARBA" id="ARBA00004477"/>
    </source>
</evidence>
<sequence length="215" mass="24723">MSLKNKRSSVKKSVSFSDDNTLTRNNLKKHVDHDNPPVYVRRTTLTVPWHIFALLYYYIYISNSYDTVALLYLLIPLQITYLVFQFNKSTVYGKKLLKIKLPLVLISLCATLLLTIPTTVIIILFGAPLIEKLFETWLLSLHLCFLAYPAVYQVFNGDFKVGLWKRYFVMIVVGAWTSCIVIPLDWDRYWQTWPIPVVVGGYLGALVGYSIGAFI</sequence>
<feature type="transmembrane region" description="Helical" evidence="10">
    <location>
        <begin position="167"/>
        <end position="186"/>
    </location>
</feature>
<dbReference type="UniPathway" id="UPA00196"/>
<accession>A0A1Q2ZXX4</accession>
<proteinExistence type="inferred from homology"/>
<evidence type="ECO:0000256" key="8">
    <source>
        <dbReference type="ARBA" id="ARBA00022989"/>
    </source>
</evidence>
<comment type="subcellular location">
    <subcellularLocation>
        <location evidence="1">Endoplasmic reticulum membrane</location>
        <topology evidence="1">Multi-pass membrane protein</topology>
    </subcellularLocation>
</comment>
<evidence type="ECO:0000256" key="9">
    <source>
        <dbReference type="ARBA" id="ARBA00023136"/>
    </source>
</evidence>
<feature type="transmembrane region" description="Helical" evidence="10">
    <location>
        <begin position="136"/>
        <end position="155"/>
    </location>
</feature>
<reference evidence="11 12" key="1">
    <citation type="submission" date="2016-08" db="EMBL/GenBank/DDBJ databases">
        <title>Draft genome sequence of allopolyploid Zygosaccharomyces rouxii.</title>
        <authorList>
            <person name="Watanabe J."/>
            <person name="Uehara K."/>
            <person name="Mogi Y."/>
            <person name="Tsukioka Y."/>
        </authorList>
    </citation>
    <scope>NUCLEOTIDE SEQUENCE [LARGE SCALE GENOMIC DNA]</scope>
    <source>
        <strain evidence="11 12">NBRC 110957</strain>
    </source>
</reference>